<feature type="modified residue" description="4-aspartylphosphate" evidence="6 8">
    <location>
        <position position="57"/>
    </location>
</feature>
<comment type="caution">
    <text evidence="11">The sequence shown here is derived from an EMBL/GenBank/DDBJ whole genome shotgun (WGS) entry which is preliminary data.</text>
</comment>
<evidence type="ECO:0000256" key="7">
    <source>
        <dbReference type="PROSITE-ProRule" id="PRU00050"/>
    </source>
</evidence>
<evidence type="ECO:0000256" key="1">
    <source>
        <dbReference type="ARBA" id="ARBA00022490"/>
    </source>
</evidence>
<dbReference type="Gene3D" id="3.40.50.180">
    <property type="entry name" value="Methylesterase CheB, C-terminal domain"/>
    <property type="match status" value="1"/>
</dbReference>
<dbReference type="NCBIfam" id="NF001965">
    <property type="entry name" value="PRK00742.1"/>
    <property type="match status" value="1"/>
</dbReference>
<dbReference type="PIRSF" id="PIRSF000876">
    <property type="entry name" value="RR_chemtxs_CheB"/>
    <property type="match status" value="1"/>
</dbReference>
<dbReference type="GO" id="GO:0050568">
    <property type="term" value="F:protein-glutamine glutaminase activity"/>
    <property type="evidence" value="ECO:0007669"/>
    <property type="project" value="UniProtKB-UniRule"/>
</dbReference>
<dbReference type="PATRIC" id="fig|1121307.3.peg.1297"/>
<dbReference type="CDD" id="cd17541">
    <property type="entry name" value="REC_CheB-like"/>
    <property type="match status" value="1"/>
</dbReference>
<dbReference type="EMBL" id="LFVU01000027">
    <property type="protein sequence ID" value="KMT21677.1"/>
    <property type="molecule type" value="Genomic_DNA"/>
</dbReference>
<evidence type="ECO:0000256" key="8">
    <source>
        <dbReference type="PROSITE-ProRule" id="PRU00169"/>
    </source>
</evidence>
<dbReference type="SUPFAM" id="SSF52738">
    <property type="entry name" value="Methylesterase CheB, C-terminal domain"/>
    <property type="match status" value="1"/>
</dbReference>
<dbReference type="InterPro" id="IPR008248">
    <property type="entry name" value="CheB-like"/>
</dbReference>
<evidence type="ECO:0000313" key="11">
    <source>
        <dbReference type="EMBL" id="KMT21677.1"/>
    </source>
</evidence>
<evidence type="ECO:0000256" key="5">
    <source>
        <dbReference type="ARBA" id="ARBA00048267"/>
    </source>
</evidence>
<dbReference type="PROSITE" id="PS50122">
    <property type="entry name" value="CHEB"/>
    <property type="match status" value="1"/>
</dbReference>
<keyword evidence="6 8" id="KW-0597">Phosphoprotein</keyword>
<dbReference type="RefSeq" id="WP_048571093.1">
    <property type="nucleotide sequence ID" value="NZ_LFVU01000027.1"/>
</dbReference>
<organism evidence="11 12">
    <name type="scientific">Clostridium cylindrosporum DSM 605</name>
    <dbReference type="NCBI Taxonomy" id="1121307"/>
    <lineage>
        <taxon>Bacteria</taxon>
        <taxon>Bacillati</taxon>
        <taxon>Bacillota</taxon>
        <taxon>Clostridia</taxon>
        <taxon>Eubacteriales</taxon>
        <taxon>Clostridiaceae</taxon>
        <taxon>Clostridium</taxon>
    </lineage>
</organism>
<feature type="active site" evidence="6 7">
    <location>
        <position position="178"/>
    </location>
</feature>
<feature type="domain" description="Response regulatory" evidence="9">
    <location>
        <begin position="6"/>
        <end position="123"/>
    </location>
</feature>
<accession>A0A0J8D718</accession>
<feature type="active site" evidence="6 7">
    <location>
        <position position="298"/>
    </location>
</feature>
<dbReference type="Pfam" id="PF01339">
    <property type="entry name" value="CheB_methylest"/>
    <property type="match status" value="1"/>
</dbReference>
<protein>
    <recommendedName>
        <fullName evidence="6">Protein-glutamate methylesterase/protein-glutamine glutaminase</fullName>
        <ecNumber evidence="6">3.1.1.61</ecNumber>
        <ecNumber evidence="6">3.5.1.44</ecNumber>
    </recommendedName>
</protein>
<evidence type="ECO:0000259" key="9">
    <source>
        <dbReference type="PROSITE" id="PS50110"/>
    </source>
</evidence>
<dbReference type="InterPro" id="IPR001789">
    <property type="entry name" value="Sig_transdc_resp-reg_receiver"/>
</dbReference>
<name>A0A0J8D718_CLOCY</name>
<dbReference type="InterPro" id="IPR000673">
    <property type="entry name" value="Sig_transdc_resp-reg_Me-estase"/>
</dbReference>
<dbReference type="EC" id="3.5.1.44" evidence="6"/>
<dbReference type="PANTHER" id="PTHR42872">
    <property type="entry name" value="PROTEIN-GLUTAMATE METHYLESTERASE/PROTEIN-GLUTAMINE GLUTAMINASE"/>
    <property type="match status" value="1"/>
</dbReference>
<dbReference type="Proteomes" id="UP000036756">
    <property type="component" value="Unassembled WGS sequence"/>
</dbReference>
<comment type="similarity">
    <text evidence="6">Belongs to the CheB family.</text>
</comment>
<feature type="active site" evidence="6 7">
    <location>
        <position position="205"/>
    </location>
</feature>
<dbReference type="Gene3D" id="3.40.50.2300">
    <property type="match status" value="1"/>
</dbReference>
<dbReference type="STRING" id="1121307.CLCY_2c04390"/>
<evidence type="ECO:0000256" key="6">
    <source>
        <dbReference type="HAMAP-Rule" id="MF_00099"/>
    </source>
</evidence>
<keyword evidence="3 6" id="KW-0378">Hydrolase</keyword>
<dbReference type="InterPro" id="IPR011006">
    <property type="entry name" value="CheY-like_superfamily"/>
</dbReference>
<keyword evidence="1 6" id="KW-0963">Cytoplasm</keyword>
<comment type="PTM">
    <text evidence="6">Phosphorylated by CheA. Phosphorylation of the N-terminal regulatory domain activates the methylesterase activity.</text>
</comment>
<reference evidence="11 12" key="1">
    <citation type="submission" date="2015-06" db="EMBL/GenBank/DDBJ databases">
        <title>Draft genome sequence of the purine-degrading Clostridium cylindrosporum HC-1 (DSM 605).</title>
        <authorList>
            <person name="Poehlein A."/>
            <person name="Schiel-Bengelsdorf B."/>
            <person name="Bengelsdorf F."/>
            <person name="Daniel R."/>
            <person name="Duerre P."/>
        </authorList>
    </citation>
    <scope>NUCLEOTIDE SEQUENCE [LARGE SCALE GENOMIC DNA]</scope>
    <source>
        <strain evidence="11 12">DSM 605</strain>
    </source>
</reference>
<dbReference type="OrthoDB" id="9793421at2"/>
<dbReference type="GO" id="GO:0000156">
    <property type="term" value="F:phosphorelay response regulator activity"/>
    <property type="evidence" value="ECO:0007669"/>
    <property type="project" value="InterPro"/>
</dbReference>
<dbReference type="PROSITE" id="PS50110">
    <property type="entry name" value="RESPONSE_REGULATORY"/>
    <property type="match status" value="1"/>
</dbReference>
<evidence type="ECO:0000256" key="4">
    <source>
        <dbReference type="ARBA" id="ARBA00024867"/>
    </source>
</evidence>
<proteinExistence type="inferred from homology"/>
<dbReference type="HAMAP" id="MF_00099">
    <property type="entry name" value="CheB_chemtxs"/>
    <property type="match status" value="1"/>
</dbReference>
<comment type="catalytic activity">
    <reaction evidence="5 6">
        <text>[protein]-L-glutamate 5-O-methyl ester + H2O = L-glutamyl-[protein] + methanol + H(+)</text>
        <dbReference type="Rhea" id="RHEA:23236"/>
        <dbReference type="Rhea" id="RHEA-COMP:10208"/>
        <dbReference type="Rhea" id="RHEA-COMP:10311"/>
        <dbReference type="ChEBI" id="CHEBI:15377"/>
        <dbReference type="ChEBI" id="CHEBI:15378"/>
        <dbReference type="ChEBI" id="CHEBI:17790"/>
        <dbReference type="ChEBI" id="CHEBI:29973"/>
        <dbReference type="ChEBI" id="CHEBI:82795"/>
        <dbReference type="EC" id="3.1.1.61"/>
    </reaction>
</comment>
<dbReference type="InterPro" id="IPR035909">
    <property type="entry name" value="CheB_C"/>
</dbReference>
<comment type="catalytic activity">
    <reaction evidence="6">
        <text>L-glutaminyl-[protein] + H2O = L-glutamyl-[protein] + NH4(+)</text>
        <dbReference type="Rhea" id="RHEA:16441"/>
        <dbReference type="Rhea" id="RHEA-COMP:10207"/>
        <dbReference type="Rhea" id="RHEA-COMP:10208"/>
        <dbReference type="ChEBI" id="CHEBI:15377"/>
        <dbReference type="ChEBI" id="CHEBI:28938"/>
        <dbReference type="ChEBI" id="CHEBI:29973"/>
        <dbReference type="ChEBI" id="CHEBI:30011"/>
        <dbReference type="EC" id="3.5.1.44"/>
    </reaction>
</comment>
<comment type="function">
    <text evidence="4">May play the central regulatory role in sporulation. It may be an element of the effector pathway responsible for the activation of sporulation genes in response to nutritional stress. Spo0A may act in concert with spo0H (a sigma factor) to control the expression of some genes that are critical to the sporulation process.</text>
</comment>
<evidence type="ECO:0000256" key="2">
    <source>
        <dbReference type="ARBA" id="ARBA00022500"/>
    </source>
</evidence>
<dbReference type="CDD" id="cd16432">
    <property type="entry name" value="CheB_Rec"/>
    <property type="match status" value="1"/>
</dbReference>
<keyword evidence="12" id="KW-1185">Reference proteome</keyword>
<dbReference type="GO" id="GO:0006935">
    <property type="term" value="P:chemotaxis"/>
    <property type="evidence" value="ECO:0007669"/>
    <property type="project" value="UniProtKB-UniRule"/>
</dbReference>
<dbReference type="SUPFAM" id="SSF52172">
    <property type="entry name" value="CheY-like"/>
    <property type="match status" value="1"/>
</dbReference>
<dbReference type="GO" id="GO:0008984">
    <property type="term" value="F:protein-glutamate methylesterase activity"/>
    <property type="evidence" value="ECO:0007669"/>
    <property type="project" value="UniProtKB-UniRule"/>
</dbReference>
<evidence type="ECO:0000313" key="12">
    <source>
        <dbReference type="Proteomes" id="UP000036756"/>
    </source>
</evidence>
<gene>
    <name evidence="6 11" type="primary">cheB</name>
    <name evidence="11" type="ORF">CLCY_2c04390</name>
</gene>
<dbReference type="EC" id="3.1.1.61" evidence="6"/>
<dbReference type="AlphaFoldDB" id="A0A0J8D718"/>
<comment type="function">
    <text evidence="6">Involved in chemotaxis. Part of a chemotaxis signal transduction system that modulates chemotaxis in response to various stimuli. Catalyzes the demethylation of specific methylglutamate residues introduced into the chemoreceptors (methyl-accepting chemotaxis proteins or MCP) by CheR. Also mediates the irreversible deamidation of specific glutamine residues to glutamic acid.</text>
</comment>
<evidence type="ECO:0000259" key="10">
    <source>
        <dbReference type="PROSITE" id="PS50122"/>
    </source>
</evidence>
<comment type="subcellular location">
    <subcellularLocation>
        <location evidence="6">Cytoplasm</location>
    </subcellularLocation>
</comment>
<dbReference type="SMART" id="SM00448">
    <property type="entry name" value="REC"/>
    <property type="match status" value="1"/>
</dbReference>
<comment type="domain">
    <text evidence="6">Contains a C-terminal catalytic domain, and an N-terminal region which modulates catalytic activity.</text>
</comment>
<evidence type="ECO:0000256" key="3">
    <source>
        <dbReference type="ARBA" id="ARBA00022801"/>
    </source>
</evidence>
<dbReference type="PANTHER" id="PTHR42872:SF6">
    <property type="entry name" value="PROTEIN-GLUTAMATE METHYLESTERASE_PROTEIN-GLUTAMINE GLUTAMINASE"/>
    <property type="match status" value="1"/>
</dbReference>
<dbReference type="Pfam" id="PF00072">
    <property type="entry name" value="Response_reg"/>
    <property type="match status" value="1"/>
</dbReference>
<feature type="domain" description="CheB-type methylesterase" evidence="10">
    <location>
        <begin position="165"/>
        <end position="356"/>
    </location>
</feature>
<dbReference type="GO" id="GO:0005737">
    <property type="term" value="C:cytoplasm"/>
    <property type="evidence" value="ECO:0007669"/>
    <property type="project" value="UniProtKB-SubCell"/>
</dbReference>
<sequence>MFKKISVIVVDDSAFMRKAISDMINSQKDMEVIEVARNGIDAIEKAIRLSPDIITLDVEMPKLNGLEALKEIKRKTKSEVIMLSSLTAEGSETTMDCLKEGAFDFIQKPSGSISLDIDILVNELAEKIRYANRNIKRASNTIIRGNVKVQNTNNVVRASVQKGKMFNGDVKAIVIGASTGGPKVLFEILTSIPKSINIPIFVVQHMPKGFTKAFADRINKNSELNVVEARDGDRIEKNTIYIAPGGYHMTIKSKDQIALDLDPPIHGVRPAVDKLFESAAKVYKDTLVGCICTGMGKDGAIGIKSIKLLGGYTISQDEATSVVYGMPKAAYETGCVDSTLPYGKISEELIRLVRRK</sequence>
<keyword evidence="2 6" id="KW-0145">Chemotaxis</keyword>